<evidence type="ECO:0000256" key="2">
    <source>
        <dbReference type="SAM" id="MobiDB-lite"/>
    </source>
</evidence>
<dbReference type="Gene3D" id="3.40.50.150">
    <property type="entry name" value="Vaccinia Virus protein VP39"/>
    <property type="match status" value="1"/>
</dbReference>
<dbReference type="SUPFAM" id="SSF53335">
    <property type="entry name" value="S-adenosyl-L-methionine-dependent methyltransferases"/>
    <property type="match status" value="1"/>
</dbReference>
<dbReference type="CDD" id="cd02440">
    <property type="entry name" value="AdoMet_MTases"/>
    <property type="match status" value="1"/>
</dbReference>
<dbReference type="GO" id="GO:0008168">
    <property type="term" value="F:methyltransferase activity"/>
    <property type="evidence" value="ECO:0007669"/>
    <property type="project" value="UniProtKB-KW"/>
</dbReference>
<proteinExistence type="inferred from homology"/>
<evidence type="ECO:0000256" key="1">
    <source>
        <dbReference type="ARBA" id="ARBA00038158"/>
    </source>
</evidence>
<dbReference type="EMBL" id="JAULSR010000007">
    <property type="protein sequence ID" value="KAK0615105.1"/>
    <property type="molecule type" value="Genomic_DNA"/>
</dbReference>
<comment type="caution">
    <text evidence="3">The sequence shown here is derived from an EMBL/GenBank/DDBJ whole genome shotgun (WGS) entry which is preliminary data.</text>
</comment>
<evidence type="ECO:0000313" key="3">
    <source>
        <dbReference type="EMBL" id="KAK0615105.1"/>
    </source>
</evidence>
<keyword evidence="3" id="KW-0489">Methyltransferase</keyword>
<evidence type="ECO:0000313" key="4">
    <source>
        <dbReference type="Proteomes" id="UP001174934"/>
    </source>
</evidence>
<dbReference type="AlphaFoldDB" id="A0AA39WGU7"/>
<dbReference type="Proteomes" id="UP001174934">
    <property type="component" value="Unassembled WGS sequence"/>
</dbReference>
<feature type="region of interest" description="Disordered" evidence="2">
    <location>
        <begin position="1"/>
        <end position="52"/>
    </location>
</feature>
<dbReference type="Pfam" id="PF13489">
    <property type="entry name" value="Methyltransf_23"/>
    <property type="match status" value="1"/>
</dbReference>
<organism evidence="3 4">
    <name type="scientific">Bombardia bombarda</name>
    <dbReference type="NCBI Taxonomy" id="252184"/>
    <lineage>
        <taxon>Eukaryota</taxon>
        <taxon>Fungi</taxon>
        <taxon>Dikarya</taxon>
        <taxon>Ascomycota</taxon>
        <taxon>Pezizomycotina</taxon>
        <taxon>Sordariomycetes</taxon>
        <taxon>Sordariomycetidae</taxon>
        <taxon>Sordariales</taxon>
        <taxon>Lasiosphaeriaceae</taxon>
        <taxon>Bombardia</taxon>
    </lineage>
</organism>
<gene>
    <name evidence="3" type="ORF">B0T17DRAFT_541052</name>
</gene>
<dbReference type="PANTHER" id="PTHR43591">
    <property type="entry name" value="METHYLTRANSFERASE"/>
    <property type="match status" value="1"/>
</dbReference>
<keyword evidence="3" id="KW-0808">Transferase</keyword>
<comment type="similarity">
    <text evidence="1">Belongs to the methyltransferase superfamily. LaeA methyltransferase family.</text>
</comment>
<sequence>MSTEADPVAQADTTAAAETGILPAEHWAAQAADDSNDRDSSLGDDDNSSSTASLSSTILDYRTINGRTFHSERGDANYWATNDDKQNESLDINHHACTLALDGKLFLAPLKKDIQNVLDIGTGTGIWAIDFADEFPQTIVVGTDLSPIQPSWVPPNLKFEIEDCSQTWTFSEDYFDYVHMRWLVGSLADWEALAQNAFTCLKPGGWFEWYEMSAVIESDDDTVTDKTALSQWGKIFIDGGKKIGRSFTLVQDDTQRKVMEKAGFVDIQYQDVKMPIGSWPADRKNKEMGQFSQVVLEQDPEGYILFMTTTLGWTRPEIMVYIAALRKEVRSGKYHPYYKQRIVWGRKPE</sequence>
<dbReference type="InterPro" id="IPR029063">
    <property type="entry name" value="SAM-dependent_MTases_sf"/>
</dbReference>
<protein>
    <submittedName>
        <fullName evidence="3">S-adenosyl-L-methionine-dependent methyltransferase</fullName>
    </submittedName>
</protein>
<dbReference type="PANTHER" id="PTHR43591:SF10">
    <property type="entry name" value="ABC TRANSMEMBRANE TYPE-1 DOMAIN-CONTAINING PROTEIN-RELATED"/>
    <property type="match status" value="1"/>
</dbReference>
<dbReference type="GO" id="GO:0032259">
    <property type="term" value="P:methylation"/>
    <property type="evidence" value="ECO:0007669"/>
    <property type="project" value="UniProtKB-KW"/>
</dbReference>
<name>A0AA39WGU7_9PEZI</name>
<reference evidence="3" key="1">
    <citation type="submission" date="2023-06" db="EMBL/GenBank/DDBJ databases">
        <title>Genome-scale phylogeny and comparative genomics of the fungal order Sordariales.</title>
        <authorList>
            <consortium name="Lawrence Berkeley National Laboratory"/>
            <person name="Hensen N."/>
            <person name="Bonometti L."/>
            <person name="Westerberg I."/>
            <person name="Brannstrom I.O."/>
            <person name="Guillou S."/>
            <person name="Cros-Aarteil S."/>
            <person name="Calhoun S."/>
            <person name="Haridas S."/>
            <person name="Kuo A."/>
            <person name="Mondo S."/>
            <person name="Pangilinan J."/>
            <person name="Riley R."/>
            <person name="LaButti K."/>
            <person name="Andreopoulos B."/>
            <person name="Lipzen A."/>
            <person name="Chen C."/>
            <person name="Yanf M."/>
            <person name="Daum C."/>
            <person name="Ng V."/>
            <person name="Clum A."/>
            <person name="Steindorff A."/>
            <person name="Ohm R."/>
            <person name="Martin F."/>
            <person name="Silar P."/>
            <person name="Natvig D."/>
            <person name="Lalanne C."/>
            <person name="Gautier V."/>
            <person name="Ament-velasquez S.L."/>
            <person name="Kruys A."/>
            <person name="Hutchinson M.I."/>
            <person name="Powell A.J."/>
            <person name="Barry K."/>
            <person name="Miller A.N."/>
            <person name="Grigoriev I.V."/>
            <person name="Debuchy R."/>
            <person name="Gladieux P."/>
            <person name="Thoren M.H."/>
            <person name="Johannesson H."/>
        </authorList>
    </citation>
    <scope>NUCLEOTIDE SEQUENCE</scope>
    <source>
        <strain evidence="3">SMH3391-2</strain>
    </source>
</reference>
<keyword evidence="4" id="KW-1185">Reference proteome</keyword>
<accession>A0AA39WGU7</accession>